<dbReference type="InterPro" id="IPR035940">
    <property type="entry name" value="CAP_sf"/>
</dbReference>
<dbReference type="Gene3D" id="3.40.33.10">
    <property type="entry name" value="CAP"/>
    <property type="match status" value="1"/>
</dbReference>
<organism evidence="3 4">
    <name type="scientific">Faecalibacterium tardum</name>
    <dbReference type="NCBI Taxonomy" id="3133156"/>
    <lineage>
        <taxon>Bacteria</taxon>
        <taxon>Bacillati</taxon>
        <taxon>Bacillota</taxon>
        <taxon>Clostridia</taxon>
        <taxon>Eubacteriales</taxon>
        <taxon>Oscillospiraceae</taxon>
        <taxon>Faecalibacterium</taxon>
    </lineage>
</organism>
<evidence type="ECO:0000256" key="1">
    <source>
        <dbReference type="SAM" id="SignalP"/>
    </source>
</evidence>
<evidence type="ECO:0000259" key="2">
    <source>
        <dbReference type="Pfam" id="PF00188"/>
    </source>
</evidence>
<name>A0ABV1AXY4_9FIRM</name>
<feature type="domain" description="SCP" evidence="2">
    <location>
        <begin position="41"/>
        <end position="168"/>
    </location>
</feature>
<dbReference type="InterPro" id="IPR014044">
    <property type="entry name" value="CAP_dom"/>
</dbReference>
<dbReference type="SUPFAM" id="SSF55797">
    <property type="entry name" value="PR-1-like"/>
    <property type="match status" value="1"/>
</dbReference>
<dbReference type="RefSeq" id="WP_349152758.1">
    <property type="nucleotide sequence ID" value="NZ_JBBMEO010000029.1"/>
</dbReference>
<feature type="signal peptide" evidence="1">
    <location>
        <begin position="1"/>
        <end position="25"/>
    </location>
</feature>
<evidence type="ECO:0000313" key="3">
    <source>
        <dbReference type="EMBL" id="MEQ2362916.1"/>
    </source>
</evidence>
<dbReference type="Proteomes" id="UP001457197">
    <property type="component" value="Unassembled WGS sequence"/>
</dbReference>
<comment type="caution">
    <text evidence="3">The sequence shown here is derived from an EMBL/GenBank/DDBJ whole genome shotgun (WGS) entry which is preliminary data.</text>
</comment>
<feature type="chain" id="PRO_5046356824" evidence="1">
    <location>
        <begin position="26"/>
        <end position="168"/>
    </location>
</feature>
<protein>
    <submittedName>
        <fullName evidence="3">CAP domain-containing protein</fullName>
    </submittedName>
</protein>
<evidence type="ECO:0000313" key="4">
    <source>
        <dbReference type="Proteomes" id="UP001457197"/>
    </source>
</evidence>
<accession>A0ABV1AXY4</accession>
<gene>
    <name evidence="3" type="ORF">WMO44_12345</name>
</gene>
<dbReference type="EMBL" id="JBBMEO010000029">
    <property type="protein sequence ID" value="MEQ2362916.1"/>
    <property type="molecule type" value="Genomic_DNA"/>
</dbReference>
<proteinExistence type="predicted"/>
<sequence>MKCIKKLVALTLAAVLALTMLTACGSTPSVPEATEETKQIVDNINAVRTENGLSALEINTAVTDVAQKYLAVQEKKKLNLISEENYQKEMRELYAIKVAGRSYIGYLATTTNSSGEKSLTKEAWQKTYDSNKMNYSDCRIVRSADAKYVGVVMKQISNGKYITVVVTY</sequence>
<keyword evidence="1" id="KW-0732">Signal</keyword>
<dbReference type="PROSITE" id="PS51257">
    <property type="entry name" value="PROKAR_LIPOPROTEIN"/>
    <property type="match status" value="1"/>
</dbReference>
<reference evidence="3 4" key="1">
    <citation type="submission" date="2024-03" db="EMBL/GenBank/DDBJ databases">
        <title>Human intestinal bacterial collection.</title>
        <authorList>
            <person name="Pauvert C."/>
            <person name="Hitch T.C.A."/>
            <person name="Clavel T."/>
        </authorList>
    </citation>
    <scope>NUCLEOTIDE SEQUENCE [LARGE SCALE GENOMIC DNA]</scope>
    <source>
        <strain evidence="3 4">CLA-AA-H175</strain>
    </source>
</reference>
<keyword evidence="4" id="KW-1185">Reference proteome</keyword>
<dbReference type="Pfam" id="PF00188">
    <property type="entry name" value="CAP"/>
    <property type="match status" value="1"/>
</dbReference>